<dbReference type="RefSeq" id="WP_142870460.1">
    <property type="nucleotide sequence ID" value="NZ_CP045503.2"/>
</dbReference>
<feature type="transmembrane region" description="Helical" evidence="1">
    <location>
        <begin position="12"/>
        <end position="32"/>
    </location>
</feature>
<evidence type="ECO:0000313" key="2">
    <source>
        <dbReference type="EMBL" id="QPG57640.1"/>
    </source>
</evidence>
<evidence type="ECO:0000313" key="3">
    <source>
        <dbReference type="Proteomes" id="UP000316416"/>
    </source>
</evidence>
<organism evidence="2 3">
    <name type="scientific">Shewanella eurypsychrophilus</name>
    <dbReference type="NCBI Taxonomy" id="2593656"/>
    <lineage>
        <taxon>Bacteria</taxon>
        <taxon>Pseudomonadati</taxon>
        <taxon>Pseudomonadota</taxon>
        <taxon>Gammaproteobacteria</taxon>
        <taxon>Alteromonadales</taxon>
        <taxon>Shewanellaceae</taxon>
        <taxon>Shewanella</taxon>
    </lineage>
</organism>
<keyword evidence="3" id="KW-1185">Reference proteome</keyword>
<evidence type="ECO:0000256" key="1">
    <source>
        <dbReference type="SAM" id="Phobius"/>
    </source>
</evidence>
<gene>
    <name evidence="2" type="ORF">FM038_009420</name>
</gene>
<dbReference type="Proteomes" id="UP000316416">
    <property type="component" value="Chromosome"/>
</dbReference>
<name>A0ABX6V6Y7_9GAMM</name>
<protein>
    <submittedName>
        <fullName evidence="2">Uncharacterized protein</fullName>
    </submittedName>
</protein>
<dbReference type="EMBL" id="CP045503">
    <property type="protein sequence ID" value="QPG57640.1"/>
    <property type="molecule type" value="Genomic_DNA"/>
</dbReference>
<keyword evidence="1" id="KW-0472">Membrane</keyword>
<keyword evidence="1" id="KW-0812">Transmembrane</keyword>
<accession>A0ABX6V6Y7</accession>
<sequence>METKVRDFSRVIGHLDIVLTILLALLTIGGGLKLLLSFEFHNSIWAVIGLLVMAFSLYIVKVLLIGIANTLLLIAQNSVEAACKTSSRRDVLDNTTVGLNVIKVRSFGLCSYCDEFETKNTLAGRYICSECQRVIIKLNRAEISSVS</sequence>
<proteinExistence type="predicted"/>
<keyword evidence="1" id="KW-1133">Transmembrane helix</keyword>
<feature type="transmembrane region" description="Helical" evidence="1">
    <location>
        <begin position="44"/>
        <end position="68"/>
    </location>
</feature>
<reference evidence="2" key="1">
    <citation type="submission" date="2021-07" db="EMBL/GenBank/DDBJ databases">
        <title>Shewanella sp. YLB-07 whole genome sequence.</title>
        <authorList>
            <person name="Yu L."/>
        </authorList>
    </citation>
    <scope>NUCLEOTIDE SEQUENCE</scope>
    <source>
        <strain evidence="2">YLB-08</strain>
    </source>
</reference>